<keyword evidence="2" id="KW-1185">Reference proteome</keyword>
<name>A0A0P1AYE7_PLAHL</name>
<evidence type="ECO:0000313" key="2">
    <source>
        <dbReference type="Proteomes" id="UP000054928"/>
    </source>
</evidence>
<evidence type="ECO:0000313" key="1">
    <source>
        <dbReference type="EMBL" id="CEG46604.1"/>
    </source>
</evidence>
<dbReference type="AlphaFoldDB" id="A0A0P1AYE7"/>
<dbReference type="SUPFAM" id="SSF48371">
    <property type="entry name" value="ARM repeat"/>
    <property type="match status" value="1"/>
</dbReference>
<reference evidence="2" key="1">
    <citation type="submission" date="2014-09" db="EMBL/GenBank/DDBJ databases">
        <authorList>
            <person name="Sharma Rahul"/>
            <person name="Thines Marco"/>
        </authorList>
    </citation>
    <scope>NUCLEOTIDE SEQUENCE [LARGE SCALE GENOMIC DNA]</scope>
</reference>
<sequence length="331" mass="37176">MLDAYAKQLHQCLQWNPIYGVEGKEKQKFVEALTDIAALPLDSVSMEIRRLLIVFSVETTENNHPSYFHNLITALSARDIQIKCKAAMAVGSLCISRVAGQQLLDQYGEQMLKSLTKMATRKNQWVQGDAFYVLGWMVVIADEAMLTSILQLLPTVVKYLHRNVQLSLGTENDGEESRLSTSALASSEEASNFRVYALVLLLNFSQRRVDAFVDHLENVLLMFKDLVVKLLEPISTTAVDDINSSRCPSFFDAFEYAEVLKLVITLLSVLSDQLESAAPQLLELKMLPSLLKLKQVLAQPTTCDLVDDVIRQDLVDRLEVIVEILVNCRLL</sequence>
<protein>
    <submittedName>
        <fullName evidence="1">Armadillo-type fold</fullName>
    </submittedName>
</protein>
<proteinExistence type="predicted"/>
<dbReference type="EMBL" id="CCYD01002089">
    <property type="protein sequence ID" value="CEG46604.1"/>
    <property type="molecule type" value="Genomic_DNA"/>
</dbReference>
<dbReference type="Proteomes" id="UP000054928">
    <property type="component" value="Unassembled WGS sequence"/>
</dbReference>
<accession>A0A0P1AYE7</accession>
<dbReference type="RefSeq" id="XP_024582973.1">
    <property type="nucleotide sequence ID" value="XM_024717478.1"/>
</dbReference>
<dbReference type="OrthoDB" id="63394at2759"/>
<dbReference type="OMA" id="CISRVAG"/>
<dbReference type="GeneID" id="36398260"/>
<dbReference type="InterPro" id="IPR016024">
    <property type="entry name" value="ARM-type_fold"/>
</dbReference>
<organism evidence="1 2">
    <name type="scientific">Plasmopara halstedii</name>
    <name type="common">Downy mildew of sunflower</name>
    <dbReference type="NCBI Taxonomy" id="4781"/>
    <lineage>
        <taxon>Eukaryota</taxon>
        <taxon>Sar</taxon>
        <taxon>Stramenopiles</taxon>
        <taxon>Oomycota</taxon>
        <taxon>Peronosporomycetes</taxon>
        <taxon>Peronosporales</taxon>
        <taxon>Peronosporaceae</taxon>
        <taxon>Plasmopara</taxon>
    </lineage>
</organism>